<dbReference type="EMBL" id="JAGINF010000006">
    <property type="protein sequence ID" value="MBP2220042.1"/>
    <property type="molecule type" value="Genomic_DNA"/>
</dbReference>
<comment type="caution">
    <text evidence="2">The sequence shown here is derived from an EMBL/GenBank/DDBJ whole genome shotgun (WGS) entry which is preliminary data.</text>
</comment>
<feature type="domain" description="FRG" evidence="1">
    <location>
        <begin position="253"/>
        <end position="352"/>
    </location>
</feature>
<organism evidence="2 4">
    <name type="scientific">Methanococcus maripaludis</name>
    <name type="common">Methanococcus deltae</name>
    <dbReference type="NCBI Taxonomy" id="39152"/>
    <lineage>
        <taxon>Archaea</taxon>
        <taxon>Methanobacteriati</taxon>
        <taxon>Methanobacteriota</taxon>
        <taxon>Methanomada group</taxon>
        <taxon>Methanococci</taxon>
        <taxon>Methanococcales</taxon>
        <taxon>Methanococcaceae</taxon>
        <taxon>Methanococcus</taxon>
    </lineage>
</organism>
<evidence type="ECO:0000259" key="1">
    <source>
        <dbReference type="SMART" id="SM00901"/>
    </source>
</evidence>
<evidence type="ECO:0000313" key="2">
    <source>
        <dbReference type="EMBL" id="MBM7408372.1"/>
    </source>
</evidence>
<dbReference type="SMART" id="SM00901">
    <property type="entry name" value="FRG"/>
    <property type="match status" value="1"/>
</dbReference>
<evidence type="ECO:0000313" key="4">
    <source>
        <dbReference type="Proteomes" id="UP000722095"/>
    </source>
</evidence>
<reference evidence="3" key="2">
    <citation type="submission" date="2021-03" db="EMBL/GenBank/DDBJ databases">
        <title>Genomic Encyclopedia of Type Strains, Phase IV (KMG-IV): sequencing the most valuable type-strain genomes for metagenomic binning, comparative biology and taxonomic classification.</title>
        <authorList>
            <person name="Goeker M."/>
        </authorList>
    </citation>
    <scope>NUCLEOTIDE SEQUENCE</scope>
    <source>
        <strain evidence="3">DSM 2771</strain>
    </source>
</reference>
<dbReference type="Proteomes" id="UP000722095">
    <property type="component" value="Unassembled WGS sequence"/>
</dbReference>
<reference evidence="2" key="1">
    <citation type="submission" date="2021-01" db="EMBL/GenBank/DDBJ databases">
        <title>Genomic Encyclopedia of Type Strains, Phase IV (KMG-V): Genome sequencing to study the core and pangenomes of soil and plant-associated prokaryotes.</title>
        <authorList>
            <person name="Whitman W."/>
        </authorList>
    </citation>
    <scope>NUCLEOTIDE SEQUENCE</scope>
    <source>
        <strain evidence="2">RC</strain>
    </source>
</reference>
<accession>A0A8T4CK18</accession>
<gene>
    <name evidence="2" type="ORF">HNP85_000044</name>
    <name evidence="3" type="ORF">J2745_001549</name>
</gene>
<protein>
    <recommendedName>
        <fullName evidence="1">FRG domain-containing protein</fullName>
    </recommendedName>
</protein>
<sequence length="515" mass="60886">MAFEIEINSVSELLDYLKDIEELSKLFRFFYVGNPEDFSENAKMQTKALELKYMAITLKIKLDGEERDIPTYDLKKAADLINRLKKHDKDMEYKEILLSIAQSQYNQELNKKNKLNESVEKNPISDVYAKLQDYSSKQTLEIIEMIETVIINSKKQIMEDTEELKLIKNSLESELWGWYDKNKDEDFFKAYIDEANVHIDPNIKNAKSELKDEFLNHIIVMADVIRNTLKEEILKIEGNFKTFKNNLELFKAKKDVLVYRGQRNSNWHLYPSVFRLKEDSEDELIYNVCEHEFYKSVLEHNLPEFERQKCVFDRLALMQHYHIPTRLLDWTKNPLVALYFAVEECPEDGKVFVYCPYRIYSSTDFEVKLFCDLFEKHSNVVNVTDLKDIEFEGKKLIQYYNFDDEGTNGYFKSLLSGVLLIKPVITNNRLRVQQGFFSIHGFKFEQLNDNLGILNFEKITDHDLENSEEILATFIIPADKKKEIREELERLGIHDGTMFPELDKYGEYLKKKFSN</sequence>
<evidence type="ECO:0000313" key="3">
    <source>
        <dbReference type="EMBL" id="MBP2220042.1"/>
    </source>
</evidence>
<dbReference type="Proteomes" id="UP000742560">
    <property type="component" value="Unassembled WGS sequence"/>
</dbReference>
<proteinExistence type="predicted"/>
<name>A0A8T4CK18_METMI</name>
<dbReference type="RefSeq" id="WP_204936360.1">
    <property type="nucleotide sequence ID" value="NZ_JAFBBC010000001.1"/>
</dbReference>
<dbReference type="Pfam" id="PF08867">
    <property type="entry name" value="FRG"/>
    <property type="match status" value="1"/>
</dbReference>
<dbReference type="InterPro" id="IPR014966">
    <property type="entry name" value="FRG-dom"/>
</dbReference>
<dbReference type="EMBL" id="JAFBBC010000001">
    <property type="protein sequence ID" value="MBM7408372.1"/>
    <property type="molecule type" value="Genomic_DNA"/>
</dbReference>
<dbReference type="AlphaFoldDB" id="A0A8T4CK18"/>